<gene>
    <name evidence="1" type="ORF">MAR_034280</name>
</gene>
<evidence type="ECO:0000313" key="1">
    <source>
        <dbReference type="EMBL" id="WAR31738.1"/>
    </source>
</evidence>
<dbReference type="EMBL" id="CP111028">
    <property type="protein sequence ID" value="WAR31738.1"/>
    <property type="molecule type" value="Genomic_DNA"/>
</dbReference>
<name>A0ABY7GBG8_MYAAR</name>
<dbReference type="Proteomes" id="UP001164746">
    <property type="component" value="Chromosome 17"/>
</dbReference>
<reference evidence="1" key="1">
    <citation type="submission" date="2022-11" db="EMBL/GenBank/DDBJ databases">
        <title>Centuries of genome instability and evolution in soft-shell clam transmissible cancer (bioRxiv).</title>
        <authorList>
            <person name="Hart S.F.M."/>
            <person name="Yonemitsu M.A."/>
            <person name="Giersch R.M."/>
            <person name="Beal B.F."/>
            <person name="Arriagada G."/>
            <person name="Davis B.W."/>
            <person name="Ostrander E.A."/>
            <person name="Goff S.P."/>
            <person name="Metzger M.J."/>
        </authorList>
    </citation>
    <scope>NUCLEOTIDE SEQUENCE</scope>
    <source>
        <strain evidence="1">MELC-2E11</strain>
        <tissue evidence="1">Siphon/mantle</tissue>
    </source>
</reference>
<dbReference type="PANTHER" id="PTHR19446">
    <property type="entry name" value="REVERSE TRANSCRIPTASES"/>
    <property type="match status" value="1"/>
</dbReference>
<proteinExistence type="predicted"/>
<keyword evidence="2" id="KW-1185">Reference proteome</keyword>
<evidence type="ECO:0000313" key="2">
    <source>
        <dbReference type="Proteomes" id="UP001164746"/>
    </source>
</evidence>
<protein>
    <submittedName>
        <fullName evidence="1">Uncharacterized protein</fullName>
    </submittedName>
</protein>
<sequence length="160" mass="18027">MLGVIAGIHFVENAVDNYCDENPWFCDTSIYPTKSRDTIFRELQQSVTDTSVWKLNIKDQLLLLCGDIELNPGPVTEEGEARILNAISECFIHSIHHILPLLSNLFNRIFITGVYPNQWCEAVIIPIFKKGDTNSTDNYRGISLLNVVSVDGHYGPDKLC</sequence>
<accession>A0ABY7GBG8</accession>
<organism evidence="1 2">
    <name type="scientific">Mya arenaria</name>
    <name type="common">Soft-shell clam</name>
    <dbReference type="NCBI Taxonomy" id="6604"/>
    <lineage>
        <taxon>Eukaryota</taxon>
        <taxon>Metazoa</taxon>
        <taxon>Spiralia</taxon>
        <taxon>Lophotrochozoa</taxon>
        <taxon>Mollusca</taxon>
        <taxon>Bivalvia</taxon>
        <taxon>Autobranchia</taxon>
        <taxon>Heteroconchia</taxon>
        <taxon>Euheterodonta</taxon>
        <taxon>Imparidentia</taxon>
        <taxon>Neoheterodontei</taxon>
        <taxon>Myida</taxon>
        <taxon>Myoidea</taxon>
        <taxon>Myidae</taxon>
        <taxon>Mya</taxon>
    </lineage>
</organism>